<evidence type="ECO:0000313" key="2">
    <source>
        <dbReference type="Proteomes" id="UP000198767"/>
    </source>
</evidence>
<protein>
    <submittedName>
        <fullName evidence="1">Uncharacterized protein</fullName>
    </submittedName>
</protein>
<dbReference type="AlphaFoldDB" id="A0A1G5RII3"/>
<dbReference type="EMBL" id="FMWG01000019">
    <property type="protein sequence ID" value="SCZ73844.1"/>
    <property type="molecule type" value="Genomic_DNA"/>
</dbReference>
<reference evidence="1 2" key="1">
    <citation type="submission" date="2016-10" db="EMBL/GenBank/DDBJ databases">
        <authorList>
            <person name="de Groot N.N."/>
        </authorList>
    </citation>
    <scope>NUCLEOTIDE SEQUENCE [LARGE SCALE GENOMIC DNA]</scope>
    <source>
        <strain evidence="1 2">U95</strain>
    </source>
</reference>
<name>A0A1G5RII3_9RHOB</name>
<gene>
    <name evidence="1" type="ORF">SAMN04488118_11935</name>
</gene>
<sequence length="143" mass="16128">MQMLSAIFGLEIRVGLVPQPAATRVMSIAHRFHTLQSKSAQAYGATSERKPIARSDIFQTLSCLLTLQRRLLSAYGRNHPSTKLRHYKVSHDQADFRKTLKSSLIENFNEFKIQPVIDKYCLAMSVCKGEQSHHKENGVGASR</sequence>
<proteinExistence type="predicted"/>
<evidence type="ECO:0000313" key="1">
    <source>
        <dbReference type="EMBL" id="SCZ73844.1"/>
    </source>
</evidence>
<accession>A0A1G5RII3</accession>
<dbReference type="RefSeq" id="WP_090221201.1">
    <property type="nucleotide sequence ID" value="NZ_FMWG01000019.1"/>
</dbReference>
<dbReference type="Proteomes" id="UP000198767">
    <property type="component" value="Unassembled WGS sequence"/>
</dbReference>
<organism evidence="1 2">
    <name type="scientific">Epibacterium ulvae</name>
    <dbReference type="NCBI Taxonomy" id="1156985"/>
    <lineage>
        <taxon>Bacteria</taxon>
        <taxon>Pseudomonadati</taxon>
        <taxon>Pseudomonadota</taxon>
        <taxon>Alphaproteobacteria</taxon>
        <taxon>Rhodobacterales</taxon>
        <taxon>Roseobacteraceae</taxon>
        <taxon>Epibacterium</taxon>
    </lineage>
</organism>
<keyword evidence="2" id="KW-1185">Reference proteome</keyword>
<dbReference type="STRING" id="1156985.SAMN04488118_11935"/>